<protein>
    <recommendedName>
        <fullName evidence="2">Retrotransposon gag domain-containing protein</fullName>
    </recommendedName>
</protein>
<keyword evidence="4" id="KW-1185">Reference proteome</keyword>
<name>A0AAV7R894_PLEWA</name>
<evidence type="ECO:0000256" key="1">
    <source>
        <dbReference type="SAM" id="MobiDB-lite"/>
    </source>
</evidence>
<feature type="region of interest" description="Disordered" evidence="1">
    <location>
        <begin position="237"/>
        <end position="271"/>
    </location>
</feature>
<dbReference type="PANTHER" id="PTHR15503">
    <property type="entry name" value="LDOC1 RELATED"/>
    <property type="match status" value="1"/>
</dbReference>
<dbReference type="Pfam" id="PF03732">
    <property type="entry name" value="Retrotrans_gag"/>
    <property type="match status" value="1"/>
</dbReference>
<feature type="domain" description="Retrotransposon gag" evidence="2">
    <location>
        <begin position="114"/>
        <end position="204"/>
    </location>
</feature>
<dbReference type="InterPro" id="IPR005162">
    <property type="entry name" value="Retrotrans_gag_dom"/>
</dbReference>
<organism evidence="3 4">
    <name type="scientific">Pleurodeles waltl</name>
    <name type="common">Iberian ribbed newt</name>
    <dbReference type="NCBI Taxonomy" id="8319"/>
    <lineage>
        <taxon>Eukaryota</taxon>
        <taxon>Metazoa</taxon>
        <taxon>Chordata</taxon>
        <taxon>Craniata</taxon>
        <taxon>Vertebrata</taxon>
        <taxon>Euteleostomi</taxon>
        <taxon>Amphibia</taxon>
        <taxon>Batrachia</taxon>
        <taxon>Caudata</taxon>
        <taxon>Salamandroidea</taxon>
        <taxon>Salamandridae</taxon>
        <taxon>Pleurodelinae</taxon>
        <taxon>Pleurodeles</taxon>
    </lineage>
</organism>
<dbReference type="Proteomes" id="UP001066276">
    <property type="component" value="Chromosome 5"/>
</dbReference>
<feature type="compositionally biased region" description="Basic and acidic residues" evidence="1">
    <location>
        <begin position="237"/>
        <end position="255"/>
    </location>
</feature>
<dbReference type="EMBL" id="JANPWB010000009">
    <property type="protein sequence ID" value="KAJ1149016.1"/>
    <property type="molecule type" value="Genomic_DNA"/>
</dbReference>
<sequence length="271" mass="30735">MATLDTVMQALMQLQKELQESKKTTVALVTKVTQLQTKVDGTGSTPQGATSHPPLPSLPSNISVNIPTQIPLAAPEGFSGDPSKVQIFLTQVELHFTCCPPTFPDSQSRIAFLISYLTGNAATWAVPLVRQDSRLLHNWCLFVEEFEKVFDRRAVTMSADKELLELRQGNKDLISYLSHFNRLVVESSWREEKRSALFYQGLKEELKEILAQIDPHHKTCTDLINLKLRLDHRLTERKEDKKHPEHGNWHPDRYRNPLPSVSSETAGEPME</sequence>
<evidence type="ECO:0000313" key="4">
    <source>
        <dbReference type="Proteomes" id="UP001066276"/>
    </source>
</evidence>
<accession>A0AAV7R894</accession>
<reference evidence="3" key="1">
    <citation type="journal article" date="2022" name="bioRxiv">
        <title>Sequencing and chromosome-scale assembly of the giantPleurodeles waltlgenome.</title>
        <authorList>
            <person name="Brown T."/>
            <person name="Elewa A."/>
            <person name="Iarovenko S."/>
            <person name="Subramanian E."/>
            <person name="Araus A.J."/>
            <person name="Petzold A."/>
            <person name="Susuki M."/>
            <person name="Suzuki K.-i.T."/>
            <person name="Hayashi T."/>
            <person name="Toyoda A."/>
            <person name="Oliveira C."/>
            <person name="Osipova E."/>
            <person name="Leigh N.D."/>
            <person name="Simon A."/>
            <person name="Yun M.H."/>
        </authorList>
    </citation>
    <scope>NUCLEOTIDE SEQUENCE</scope>
    <source>
        <strain evidence="3">20211129_DDA</strain>
        <tissue evidence="3">Liver</tissue>
    </source>
</reference>
<dbReference type="InterPro" id="IPR032567">
    <property type="entry name" value="RTL1-rel"/>
</dbReference>
<dbReference type="PANTHER" id="PTHR15503:SF39">
    <property type="entry name" value="RETROTRANSPOSON-LIKE PROTEIN 1"/>
    <property type="match status" value="1"/>
</dbReference>
<evidence type="ECO:0000313" key="3">
    <source>
        <dbReference type="EMBL" id="KAJ1149016.1"/>
    </source>
</evidence>
<evidence type="ECO:0000259" key="2">
    <source>
        <dbReference type="Pfam" id="PF03732"/>
    </source>
</evidence>
<gene>
    <name evidence="3" type="ORF">NDU88_001837</name>
</gene>
<proteinExistence type="predicted"/>
<comment type="caution">
    <text evidence="3">The sequence shown here is derived from an EMBL/GenBank/DDBJ whole genome shotgun (WGS) entry which is preliminary data.</text>
</comment>
<dbReference type="AlphaFoldDB" id="A0AAV7R894"/>